<dbReference type="KEGG" id="tet:TTHERM_01377900"/>
<reference evidence="10" key="1">
    <citation type="journal article" date="2006" name="PLoS Biol.">
        <title>Macronuclear genome sequence of the ciliate Tetrahymena thermophila, a model eukaryote.</title>
        <authorList>
            <person name="Eisen J.A."/>
            <person name="Coyne R.S."/>
            <person name="Wu M."/>
            <person name="Wu D."/>
            <person name="Thiagarajan M."/>
            <person name="Wortman J.R."/>
            <person name="Badger J.H."/>
            <person name="Ren Q."/>
            <person name="Amedeo P."/>
            <person name="Jones K.M."/>
            <person name="Tallon L.J."/>
            <person name="Delcher A.L."/>
            <person name="Salzberg S.L."/>
            <person name="Silva J.C."/>
            <person name="Haas B.J."/>
            <person name="Majoros W.H."/>
            <person name="Farzad M."/>
            <person name="Carlton J.M."/>
            <person name="Smith R.K. Jr."/>
            <person name="Garg J."/>
            <person name="Pearlman R.E."/>
            <person name="Karrer K.M."/>
            <person name="Sun L."/>
            <person name="Manning G."/>
            <person name="Elde N.C."/>
            <person name="Turkewitz A.P."/>
            <person name="Asai D.J."/>
            <person name="Wilkes D.E."/>
            <person name="Wang Y."/>
            <person name="Cai H."/>
            <person name="Collins K."/>
            <person name="Stewart B.A."/>
            <person name="Lee S.R."/>
            <person name="Wilamowska K."/>
            <person name="Weinberg Z."/>
            <person name="Ruzzo W.L."/>
            <person name="Wloga D."/>
            <person name="Gaertig J."/>
            <person name="Frankel J."/>
            <person name="Tsao C.-C."/>
            <person name="Gorovsky M.A."/>
            <person name="Keeling P.J."/>
            <person name="Waller R.F."/>
            <person name="Patron N.J."/>
            <person name="Cherry J.M."/>
            <person name="Stover N.A."/>
            <person name="Krieger C.J."/>
            <person name="del Toro C."/>
            <person name="Ryder H.F."/>
            <person name="Williamson S.C."/>
            <person name="Barbeau R.A."/>
            <person name="Hamilton E.P."/>
            <person name="Orias E."/>
        </authorList>
    </citation>
    <scope>NUCLEOTIDE SEQUENCE [LARGE SCALE GENOMIC DNA]</scope>
    <source>
        <strain evidence="10">SB210</strain>
    </source>
</reference>
<evidence type="ECO:0000256" key="1">
    <source>
        <dbReference type="ARBA" id="ARBA00022679"/>
    </source>
</evidence>
<evidence type="ECO:0000313" key="10">
    <source>
        <dbReference type="Proteomes" id="UP000009168"/>
    </source>
</evidence>
<dbReference type="InterPro" id="IPR017441">
    <property type="entry name" value="Protein_kinase_ATP_BS"/>
</dbReference>
<keyword evidence="7" id="KW-0472">Membrane</keyword>
<evidence type="ECO:0000313" key="9">
    <source>
        <dbReference type="EMBL" id="EAS02872.2"/>
    </source>
</evidence>
<dbReference type="RefSeq" id="XP_001023117.2">
    <property type="nucleotide sequence ID" value="XM_001023117.2"/>
</dbReference>
<dbReference type="PROSITE" id="PS50011">
    <property type="entry name" value="PROTEIN_KINASE_DOM"/>
    <property type="match status" value="1"/>
</dbReference>
<dbReference type="GO" id="GO:0016020">
    <property type="term" value="C:membrane"/>
    <property type="evidence" value="ECO:0007669"/>
    <property type="project" value="TreeGrafter"/>
</dbReference>
<evidence type="ECO:0000256" key="6">
    <source>
        <dbReference type="SAM" id="Coils"/>
    </source>
</evidence>
<evidence type="ECO:0000256" key="4">
    <source>
        <dbReference type="ARBA" id="ARBA00022840"/>
    </source>
</evidence>
<dbReference type="InterPro" id="IPR045269">
    <property type="entry name" value="Atg1-like"/>
</dbReference>
<dbReference type="OrthoDB" id="371082at2759"/>
<evidence type="ECO:0000259" key="8">
    <source>
        <dbReference type="PROSITE" id="PS50011"/>
    </source>
</evidence>
<keyword evidence="10" id="KW-1185">Reference proteome</keyword>
<dbReference type="GO" id="GO:0005524">
    <property type="term" value="F:ATP binding"/>
    <property type="evidence" value="ECO:0007669"/>
    <property type="project" value="UniProtKB-UniRule"/>
</dbReference>
<keyword evidence="6" id="KW-0175">Coiled coil</keyword>
<evidence type="ECO:0000256" key="5">
    <source>
        <dbReference type="PROSITE-ProRule" id="PRU10141"/>
    </source>
</evidence>
<accession>Q243B8</accession>
<dbReference type="PANTHER" id="PTHR24348">
    <property type="entry name" value="SERINE/THREONINE-PROTEIN KINASE UNC-51-RELATED"/>
    <property type="match status" value="1"/>
</dbReference>
<name>Q243B8_TETTS</name>
<dbReference type="PANTHER" id="PTHR24348:SF22">
    <property type="entry name" value="NON-SPECIFIC SERINE_THREONINE PROTEIN KINASE"/>
    <property type="match status" value="1"/>
</dbReference>
<dbReference type="GO" id="GO:0010506">
    <property type="term" value="P:regulation of autophagy"/>
    <property type="evidence" value="ECO:0007669"/>
    <property type="project" value="InterPro"/>
</dbReference>
<dbReference type="GO" id="GO:0004674">
    <property type="term" value="F:protein serine/threonine kinase activity"/>
    <property type="evidence" value="ECO:0007669"/>
    <property type="project" value="InterPro"/>
</dbReference>
<keyword evidence="4 5" id="KW-0067">ATP-binding</keyword>
<dbReference type="GeneID" id="7841159"/>
<dbReference type="eggNOG" id="KOG0696">
    <property type="taxonomic scope" value="Eukaryota"/>
</dbReference>
<sequence length="546" mass="64532">MDKISQNPVGYQEAKYKLALHLQNRKKIKEMYRMKGIQMLDKAELVISDIQETKLKKPFFAYIYQTMKNELTDKGYSDFRFLGHGDYGLVLLAKDSKTNMRYAIKGVQVRDLDGNLEEDLNNQVKKEVEILKKCRESPYVVSLIDQFEGQQFSYLVLTECQGTLSQILERNQNKRLNEISAIKYANDIAQGLYYIHQKNYLVNDLKMDNILIDYHGNAVVSDFGLADNLTSKSGYTINQYMGNFLYQAPECYDPAEPYIGKIYHDEYLKLGVCVKQEPSNRSEACSLGYLIYTFVQGINYNLVSNKHKELIYDDEFQNFVYHKQLKYIIEGLTNFVPKNRMPIKEALIILKGIISFEFQLDEMLIEMIDGNTQQFTNSLTNQIEFVRDFPNKFYPIMYIYLFILIYLFCQIFQSKNEQTLNQKLNEDHQKIQYVNQLTYFIQNILKYSKQFVKKEAEIEELQKKNLQLKQKINEQEKKIKDLFIQLQQSQNQLINKPQNMMMPMKDEQHVIFEEVKKQENKDELPKEENQMQIQKINSQKKLTKLL</sequence>
<dbReference type="InterPro" id="IPR011009">
    <property type="entry name" value="Kinase-like_dom_sf"/>
</dbReference>
<keyword evidence="2 5" id="KW-0547">Nucleotide-binding</keyword>
<dbReference type="Gene3D" id="3.30.200.20">
    <property type="entry name" value="Phosphorylase Kinase, domain 1"/>
    <property type="match status" value="1"/>
</dbReference>
<protein>
    <submittedName>
        <fullName evidence="9">Kinase domain protein</fullName>
    </submittedName>
</protein>
<feature type="domain" description="Protein kinase" evidence="8">
    <location>
        <begin position="76"/>
        <end position="354"/>
    </location>
</feature>
<dbReference type="InterPro" id="IPR000719">
    <property type="entry name" value="Prot_kinase_dom"/>
</dbReference>
<evidence type="ECO:0000256" key="7">
    <source>
        <dbReference type="SAM" id="Phobius"/>
    </source>
</evidence>
<proteinExistence type="predicted"/>
<dbReference type="GO" id="GO:0005776">
    <property type="term" value="C:autophagosome"/>
    <property type="evidence" value="ECO:0007669"/>
    <property type="project" value="TreeGrafter"/>
</dbReference>
<keyword evidence="7" id="KW-1133">Transmembrane helix</keyword>
<keyword evidence="1" id="KW-0808">Transferase</keyword>
<dbReference type="Pfam" id="PF00069">
    <property type="entry name" value="Pkinase"/>
    <property type="match status" value="1"/>
</dbReference>
<gene>
    <name evidence="9" type="ORF">TTHERM_01377900</name>
</gene>
<dbReference type="AlphaFoldDB" id="Q243B8"/>
<dbReference type="GO" id="GO:0000407">
    <property type="term" value="C:phagophore assembly site"/>
    <property type="evidence" value="ECO:0007669"/>
    <property type="project" value="TreeGrafter"/>
</dbReference>
<dbReference type="Gene3D" id="1.10.510.10">
    <property type="entry name" value="Transferase(Phosphotransferase) domain 1"/>
    <property type="match status" value="1"/>
</dbReference>
<dbReference type="Proteomes" id="UP000009168">
    <property type="component" value="Unassembled WGS sequence"/>
</dbReference>
<dbReference type="EMBL" id="GG662516">
    <property type="protein sequence ID" value="EAS02872.2"/>
    <property type="molecule type" value="Genomic_DNA"/>
</dbReference>
<dbReference type="PROSITE" id="PS00107">
    <property type="entry name" value="PROTEIN_KINASE_ATP"/>
    <property type="match status" value="1"/>
</dbReference>
<dbReference type="InParanoid" id="Q243B8"/>
<evidence type="ECO:0000256" key="3">
    <source>
        <dbReference type="ARBA" id="ARBA00022777"/>
    </source>
</evidence>
<feature type="coiled-coil region" evidence="6">
    <location>
        <begin position="444"/>
        <end position="492"/>
    </location>
</feature>
<dbReference type="HOGENOM" id="CLU_024237_1_0_1"/>
<dbReference type="GO" id="GO:0005829">
    <property type="term" value="C:cytosol"/>
    <property type="evidence" value="ECO:0007669"/>
    <property type="project" value="TreeGrafter"/>
</dbReference>
<feature type="binding site" evidence="5">
    <location>
        <position position="105"/>
    </location>
    <ligand>
        <name>ATP</name>
        <dbReference type="ChEBI" id="CHEBI:30616"/>
    </ligand>
</feature>
<evidence type="ECO:0000256" key="2">
    <source>
        <dbReference type="ARBA" id="ARBA00022741"/>
    </source>
</evidence>
<dbReference type="SUPFAM" id="SSF56112">
    <property type="entry name" value="Protein kinase-like (PK-like)"/>
    <property type="match status" value="1"/>
</dbReference>
<organism evidence="9 10">
    <name type="scientific">Tetrahymena thermophila (strain SB210)</name>
    <dbReference type="NCBI Taxonomy" id="312017"/>
    <lineage>
        <taxon>Eukaryota</taxon>
        <taxon>Sar</taxon>
        <taxon>Alveolata</taxon>
        <taxon>Ciliophora</taxon>
        <taxon>Intramacronucleata</taxon>
        <taxon>Oligohymenophorea</taxon>
        <taxon>Hymenostomatida</taxon>
        <taxon>Tetrahymenina</taxon>
        <taxon>Tetrahymenidae</taxon>
        <taxon>Tetrahymena</taxon>
    </lineage>
</organism>
<feature type="transmembrane region" description="Helical" evidence="7">
    <location>
        <begin position="393"/>
        <end position="412"/>
    </location>
</feature>
<dbReference type="SMART" id="SM00220">
    <property type="entry name" value="S_TKc"/>
    <property type="match status" value="1"/>
</dbReference>
<keyword evidence="7" id="KW-0812">Transmembrane</keyword>
<keyword evidence="3 9" id="KW-0418">Kinase</keyword>
<dbReference type="GO" id="GO:0000045">
    <property type="term" value="P:autophagosome assembly"/>
    <property type="evidence" value="ECO:0007669"/>
    <property type="project" value="TreeGrafter"/>
</dbReference>